<keyword evidence="2" id="KW-1185">Reference proteome</keyword>
<dbReference type="SMART" id="SM00327">
    <property type="entry name" value="VWA"/>
    <property type="match status" value="2"/>
</dbReference>
<dbReference type="CDD" id="cd01450">
    <property type="entry name" value="vWFA_subfamily_ECM"/>
    <property type="match status" value="2"/>
</dbReference>
<dbReference type="InterPro" id="IPR036465">
    <property type="entry name" value="vWFA_dom_sf"/>
</dbReference>
<dbReference type="Proteomes" id="UP000694888">
    <property type="component" value="Unplaced"/>
</dbReference>
<dbReference type="InterPro" id="IPR050525">
    <property type="entry name" value="ECM_Assembly_Org"/>
</dbReference>
<dbReference type="Gene3D" id="2.90.20.10">
    <property type="entry name" value="Plasmodium vivax P25 domain"/>
    <property type="match status" value="1"/>
</dbReference>
<evidence type="ECO:0000259" key="1">
    <source>
        <dbReference type="PROSITE" id="PS50234"/>
    </source>
</evidence>
<dbReference type="PROSITE" id="PS01186">
    <property type="entry name" value="EGF_2"/>
    <property type="match status" value="2"/>
</dbReference>
<feature type="domain" description="VWFA" evidence="1">
    <location>
        <begin position="744"/>
        <end position="768"/>
    </location>
</feature>
<name>A0ABM1W2Y1_APLCA</name>
<dbReference type="SUPFAM" id="SSF57184">
    <property type="entry name" value="Growth factor receptor domain"/>
    <property type="match status" value="1"/>
</dbReference>
<reference evidence="3" key="1">
    <citation type="submission" date="2025-08" db="UniProtKB">
        <authorList>
            <consortium name="RefSeq"/>
        </authorList>
    </citation>
    <scope>IDENTIFICATION</scope>
</reference>
<dbReference type="InterPro" id="IPR000742">
    <property type="entry name" value="EGF"/>
</dbReference>
<dbReference type="SUPFAM" id="SSF53300">
    <property type="entry name" value="vWA-like"/>
    <property type="match status" value="3"/>
</dbReference>
<keyword evidence="3" id="KW-0176">Collagen</keyword>
<dbReference type="Gene3D" id="3.40.50.410">
    <property type="entry name" value="von Willebrand factor, type A domain"/>
    <property type="match status" value="3"/>
</dbReference>
<dbReference type="RefSeq" id="XP_035829024.1">
    <property type="nucleotide sequence ID" value="XM_035973131.1"/>
</dbReference>
<feature type="non-terminal residue" evidence="3">
    <location>
        <position position="768"/>
    </location>
</feature>
<dbReference type="InterPro" id="IPR009030">
    <property type="entry name" value="Growth_fac_rcpt_cys_sf"/>
</dbReference>
<evidence type="ECO:0000313" key="3">
    <source>
        <dbReference type="RefSeq" id="XP_035829024.1"/>
    </source>
</evidence>
<dbReference type="InterPro" id="IPR002035">
    <property type="entry name" value="VWF_A"/>
</dbReference>
<protein>
    <submittedName>
        <fullName evidence="3">Collagen alpha-1(XII) chain</fullName>
    </submittedName>
</protein>
<gene>
    <name evidence="3" type="primary">LOC101859054</name>
</gene>
<dbReference type="Pfam" id="PF00092">
    <property type="entry name" value="VWA"/>
    <property type="match status" value="2"/>
</dbReference>
<dbReference type="GeneID" id="101859054"/>
<accession>A0ABM1W2Y1</accession>
<proteinExistence type="predicted"/>
<dbReference type="PANTHER" id="PTHR24020">
    <property type="entry name" value="COLLAGEN ALPHA"/>
    <property type="match status" value="1"/>
</dbReference>
<dbReference type="SMART" id="SM00181">
    <property type="entry name" value="EGF"/>
    <property type="match status" value="6"/>
</dbReference>
<evidence type="ECO:0000313" key="2">
    <source>
        <dbReference type="Proteomes" id="UP000694888"/>
    </source>
</evidence>
<feature type="domain" description="VWFA" evidence="1">
    <location>
        <begin position="466"/>
        <end position="639"/>
    </location>
</feature>
<organism evidence="2 3">
    <name type="scientific">Aplysia californica</name>
    <name type="common">California sea hare</name>
    <dbReference type="NCBI Taxonomy" id="6500"/>
    <lineage>
        <taxon>Eukaryota</taxon>
        <taxon>Metazoa</taxon>
        <taxon>Spiralia</taxon>
        <taxon>Lophotrochozoa</taxon>
        <taxon>Mollusca</taxon>
        <taxon>Gastropoda</taxon>
        <taxon>Heterobranchia</taxon>
        <taxon>Euthyneura</taxon>
        <taxon>Tectipleura</taxon>
        <taxon>Aplysiida</taxon>
        <taxon>Aplysioidea</taxon>
        <taxon>Aplysiidae</taxon>
        <taxon>Aplysia</taxon>
    </lineage>
</organism>
<dbReference type="PANTHER" id="PTHR24020:SF20">
    <property type="entry name" value="PH DOMAIN-CONTAINING PROTEIN"/>
    <property type="match status" value="1"/>
</dbReference>
<feature type="domain" description="VWFA" evidence="1">
    <location>
        <begin position="7"/>
        <end position="179"/>
    </location>
</feature>
<dbReference type="GO" id="GO:0005581">
    <property type="term" value="C:collagen trimer"/>
    <property type="evidence" value="ECO:0007669"/>
    <property type="project" value="UniProtKB-KW"/>
</dbReference>
<dbReference type="PROSITE" id="PS50234">
    <property type="entry name" value="VWFA"/>
    <property type="match status" value="3"/>
</dbReference>
<sequence>MCGKPVDLFFLIDASDHVGDANFAKELDFVTSVAQGFDVDKGTAKIAAMTYGSQDKKLFCFNTHSTKGKVINALKGATYTKGAATLDYGLHYARTNIFTTECGVRPDAGKVAVVFSAGTSSEPELTSEEAKRLQKTGVQVIAVGLGNKLDRNELWDVASTKGQVWFSKWELVRSIYKAVLTGACEAAEISLKVPGYTEYCFGKCASNLECVKTEGGASICTCKPNWYWEVTTQKCMKTPGHNQVCISKCSHNLQCLVSGGGNKCLCPEGHYFSTTSNLCVPDIGYQEECTTKDKCAASLECLKLSGKFKCLCPKGTHWDPKEKLCALIPGFGEVCTGICANHLECNDFGSGTLVCGCPVGYYWLVEKDKCFKIPGYLEPCTDMCATPLHCITGVCKCKDGFYYDTTDTKCKKIPTHLQECLGVCESNLKCTSKGGDKNKCHCPSGFNWDAGKKECLLMEKCKAPVDIMFAIDASGSLGEKNFKKEIAFAKEIAQNFPIGPSDAQIGALTFSGKVNVIFEVADLKDTNAVLQKLDTAKNTNGVTRTDLALNHVRVTSFDEEAGARKGAVKLLVVITDGKSTKPEKTVKEAMTLKATGVTVVSVGVGSGISMDELKVIATDTSMVFKAKNFDALDTIKAEVTAQACEAAKADPGYGETCTDKCASNYHCLEEKGEKKCLCPGGFYFDGTILACVKLPGHNEACVGRCSAQLLCDAKTSTCQCQGDLEYDTATKTCLLREPCRAPLDLLFVVDSSGSLGQDNFNKELAFVE</sequence>
<dbReference type="PRINTS" id="PR00453">
    <property type="entry name" value="VWFADOMAIN"/>
</dbReference>